<keyword evidence="1 2" id="KW-0238">DNA-binding</keyword>
<organism evidence="4 5">
    <name type="scientific">Nocardia aurantia</name>
    <dbReference type="NCBI Taxonomy" id="2585199"/>
    <lineage>
        <taxon>Bacteria</taxon>
        <taxon>Bacillati</taxon>
        <taxon>Actinomycetota</taxon>
        <taxon>Actinomycetes</taxon>
        <taxon>Mycobacteriales</taxon>
        <taxon>Nocardiaceae</taxon>
        <taxon>Nocardia</taxon>
    </lineage>
</organism>
<dbReference type="InterPro" id="IPR001647">
    <property type="entry name" value="HTH_TetR"/>
</dbReference>
<dbReference type="InterPro" id="IPR041586">
    <property type="entry name" value="PsrA_TetR_C"/>
</dbReference>
<feature type="domain" description="HTH tetR-type" evidence="3">
    <location>
        <begin position="35"/>
        <end position="95"/>
    </location>
</feature>
<dbReference type="InterPro" id="IPR050109">
    <property type="entry name" value="HTH-type_TetR-like_transc_reg"/>
</dbReference>
<feature type="DNA-binding region" description="H-T-H motif" evidence="2">
    <location>
        <begin position="58"/>
        <end position="77"/>
    </location>
</feature>
<dbReference type="PANTHER" id="PTHR30055">
    <property type="entry name" value="HTH-TYPE TRANSCRIPTIONAL REGULATOR RUTR"/>
    <property type="match status" value="1"/>
</dbReference>
<dbReference type="Pfam" id="PF17939">
    <property type="entry name" value="TetR_C_30"/>
    <property type="match status" value="1"/>
</dbReference>
<dbReference type="AlphaFoldDB" id="A0A7K0DZA5"/>
<dbReference type="InterPro" id="IPR009057">
    <property type="entry name" value="Homeodomain-like_sf"/>
</dbReference>
<dbReference type="Proteomes" id="UP000431401">
    <property type="component" value="Unassembled WGS sequence"/>
</dbReference>
<dbReference type="Gene3D" id="1.10.357.10">
    <property type="entry name" value="Tetracycline Repressor, domain 2"/>
    <property type="match status" value="1"/>
</dbReference>
<comment type="caution">
    <text evidence="4">The sequence shown here is derived from an EMBL/GenBank/DDBJ whole genome shotgun (WGS) entry which is preliminary data.</text>
</comment>
<proteinExistence type="predicted"/>
<evidence type="ECO:0000256" key="2">
    <source>
        <dbReference type="PROSITE-ProRule" id="PRU00335"/>
    </source>
</evidence>
<dbReference type="PANTHER" id="PTHR30055:SF235">
    <property type="entry name" value="TRANSCRIPTIONAL REGULATORY PROTEIN"/>
    <property type="match status" value="1"/>
</dbReference>
<evidence type="ECO:0000259" key="3">
    <source>
        <dbReference type="PROSITE" id="PS50977"/>
    </source>
</evidence>
<dbReference type="SUPFAM" id="SSF48498">
    <property type="entry name" value="Tetracyclin repressor-like, C-terminal domain"/>
    <property type="match status" value="1"/>
</dbReference>
<evidence type="ECO:0000313" key="5">
    <source>
        <dbReference type="Proteomes" id="UP000431401"/>
    </source>
</evidence>
<dbReference type="PROSITE" id="PS50977">
    <property type="entry name" value="HTH_TETR_2"/>
    <property type="match status" value="1"/>
</dbReference>
<evidence type="ECO:0000313" key="4">
    <source>
        <dbReference type="EMBL" id="MQY31150.1"/>
    </source>
</evidence>
<evidence type="ECO:0000256" key="1">
    <source>
        <dbReference type="ARBA" id="ARBA00023125"/>
    </source>
</evidence>
<sequence length="235" mass="25338">MIEIRRGRGPRAIRLRQVTDANGSDLRVSEAELAMPTERRLVLAAERLFAERGIDGVSLRAVMAAAGTNVASVHYHFGSKEALVEVLIRQRSDEVAARRTALLDEMEQTGPVTVRQLAEAFARPVWEMAIGDGAAWVKFIAGVVGSGHPALSLVAEGFTEQAVRFMALLTAAVPELPGPTARFRLAQAMTLTFQVLGDVHRTQDLMAISGLRLSPDQVYAELVDVVTAMLSGPPA</sequence>
<dbReference type="GO" id="GO:0000976">
    <property type="term" value="F:transcription cis-regulatory region binding"/>
    <property type="evidence" value="ECO:0007669"/>
    <property type="project" value="TreeGrafter"/>
</dbReference>
<name>A0A7K0DZA5_9NOCA</name>
<dbReference type="SUPFAM" id="SSF46689">
    <property type="entry name" value="Homeodomain-like"/>
    <property type="match status" value="1"/>
</dbReference>
<dbReference type="EMBL" id="WEGI01000017">
    <property type="protein sequence ID" value="MQY31150.1"/>
    <property type="molecule type" value="Genomic_DNA"/>
</dbReference>
<dbReference type="Pfam" id="PF00440">
    <property type="entry name" value="TetR_N"/>
    <property type="match status" value="1"/>
</dbReference>
<dbReference type="InterPro" id="IPR036271">
    <property type="entry name" value="Tet_transcr_reg_TetR-rel_C_sf"/>
</dbReference>
<reference evidence="4 5" key="1">
    <citation type="submission" date="2019-10" db="EMBL/GenBank/DDBJ databases">
        <title>Nocardia macrotermitis sp. nov. and Nocardia aurantia sp. nov., isolated from the gut of fungus growing-termite Macrotermes natalensis.</title>
        <authorList>
            <person name="Benndorf R."/>
            <person name="Schwitalla J."/>
            <person name="Martin K."/>
            <person name="De Beer W."/>
            <person name="Kaster A.-K."/>
            <person name="Vollmers J."/>
            <person name="Poulsen M."/>
            <person name="Beemelmanns C."/>
        </authorList>
    </citation>
    <scope>NUCLEOTIDE SEQUENCE [LARGE SCALE GENOMIC DNA]</scope>
    <source>
        <strain evidence="4 5">RB56</strain>
    </source>
</reference>
<gene>
    <name evidence="4" type="ORF">NRB56_67580</name>
</gene>
<keyword evidence="5" id="KW-1185">Reference proteome</keyword>
<accession>A0A7K0DZA5</accession>
<dbReference type="GO" id="GO:0003700">
    <property type="term" value="F:DNA-binding transcription factor activity"/>
    <property type="evidence" value="ECO:0007669"/>
    <property type="project" value="TreeGrafter"/>
</dbReference>
<protein>
    <recommendedName>
        <fullName evidence="3">HTH tetR-type domain-containing protein</fullName>
    </recommendedName>
</protein>
<dbReference type="PRINTS" id="PR00455">
    <property type="entry name" value="HTHTETR"/>
</dbReference>